<evidence type="ECO:0000256" key="2">
    <source>
        <dbReference type="ARBA" id="ARBA00022980"/>
    </source>
</evidence>
<dbReference type="GO" id="GO:0005840">
    <property type="term" value="C:ribosome"/>
    <property type="evidence" value="ECO:0007669"/>
    <property type="project" value="UniProtKB-KW"/>
</dbReference>
<keyword evidence="3" id="KW-0687">Ribonucleoprotein</keyword>
<evidence type="ECO:0000256" key="3">
    <source>
        <dbReference type="ARBA" id="ARBA00023274"/>
    </source>
</evidence>
<dbReference type="InterPro" id="IPR012678">
    <property type="entry name" value="Ribosomal_uL23/eL15/eS24_sf"/>
</dbReference>
<accession>A0A437AJ86</accession>
<dbReference type="PANTHER" id="PTHR11620">
    <property type="entry name" value="60S RIBOSOMAL PROTEIN L23A"/>
    <property type="match status" value="1"/>
</dbReference>
<dbReference type="HAMAP" id="MF_01369_A">
    <property type="entry name" value="Ribosomal_uL23_A"/>
    <property type="match status" value="1"/>
</dbReference>
<evidence type="ECO:0000313" key="5">
    <source>
        <dbReference type="Proteomes" id="UP000282876"/>
    </source>
</evidence>
<dbReference type="Pfam" id="PF00276">
    <property type="entry name" value="Ribosomal_L23"/>
    <property type="match status" value="1"/>
</dbReference>
<dbReference type="InterPro" id="IPR012677">
    <property type="entry name" value="Nucleotide-bd_a/b_plait_sf"/>
</dbReference>
<dbReference type="NCBIfam" id="NF011118">
    <property type="entry name" value="PRK14548.1"/>
    <property type="match status" value="1"/>
</dbReference>
<dbReference type="GO" id="GO:0003735">
    <property type="term" value="F:structural constituent of ribosome"/>
    <property type="evidence" value="ECO:0007669"/>
    <property type="project" value="InterPro"/>
</dbReference>
<dbReference type="Proteomes" id="UP000282876">
    <property type="component" value="Unassembled WGS sequence"/>
</dbReference>
<dbReference type="VEuPathDB" id="MicrosporidiaDB:TUBRATIS_23990"/>
<evidence type="ECO:0000313" key="4">
    <source>
        <dbReference type="EMBL" id="RVD91158.1"/>
    </source>
</evidence>
<dbReference type="STRING" id="291195.A0A437AJ86"/>
<organism evidence="4 5">
    <name type="scientific">Tubulinosema ratisbonensis</name>
    <dbReference type="NCBI Taxonomy" id="291195"/>
    <lineage>
        <taxon>Eukaryota</taxon>
        <taxon>Fungi</taxon>
        <taxon>Fungi incertae sedis</taxon>
        <taxon>Microsporidia</taxon>
        <taxon>Tubulinosematoidea</taxon>
        <taxon>Tubulinosematidae</taxon>
        <taxon>Tubulinosema</taxon>
    </lineage>
</organism>
<keyword evidence="5" id="KW-1185">Reference proteome</keyword>
<dbReference type="OrthoDB" id="1267328at2759"/>
<dbReference type="GO" id="GO:0006412">
    <property type="term" value="P:translation"/>
    <property type="evidence" value="ECO:0007669"/>
    <property type="project" value="InterPro"/>
</dbReference>
<dbReference type="GO" id="GO:1990904">
    <property type="term" value="C:ribonucleoprotein complex"/>
    <property type="evidence" value="ECO:0007669"/>
    <property type="project" value="UniProtKB-KW"/>
</dbReference>
<protein>
    <submittedName>
        <fullName evidence="4">Ribosomal L23P</fullName>
    </submittedName>
</protein>
<dbReference type="Gene3D" id="3.30.70.330">
    <property type="match status" value="1"/>
</dbReference>
<reference evidence="4 5" key="1">
    <citation type="submission" date="2018-10" db="EMBL/GenBank/DDBJ databases">
        <title>Draft genome sequence of the microsporidian Tubulinosema ratisbonensis.</title>
        <authorList>
            <person name="Polonais V."/>
            <person name="Peyretaillade E."/>
            <person name="Niehus S."/>
            <person name="Wawrzyniak I."/>
            <person name="Franchet A."/>
            <person name="Gaspin C."/>
            <person name="Reichstadt M."/>
            <person name="Belser C."/>
            <person name="Labadie K."/>
            <person name="Delbac F."/>
            <person name="Ferrandon D."/>
        </authorList>
    </citation>
    <scope>NUCLEOTIDE SEQUENCE [LARGE SCALE GENOMIC DNA]</scope>
    <source>
        <strain evidence="4 5">Franzen</strain>
    </source>
</reference>
<dbReference type="SUPFAM" id="SSF54189">
    <property type="entry name" value="Ribosomal proteins S24e, L23 and L15e"/>
    <property type="match status" value="1"/>
</dbReference>
<dbReference type="EMBL" id="RCSS01000626">
    <property type="protein sequence ID" value="RVD91158.1"/>
    <property type="molecule type" value="Genomic_DNA"/>
</dbReference>
<proteinExistence type="inferred from homology"/>
<name>A0A437AJ86_9MICR</name>
<dbReference type="AlphaFoldDB" id="A0A437AJ86"/>
<gene>
    <name evidence="4" type="ORF">TUBRATIS_23990</name>
</gene>
<sequence>MKIERKQKKITKKTLINKLPTNPADIIKYGINNENTARMIERDNTLVFACEIKATKPEIKVAVQQLYNTEVKKVRTLISMKGYKKAFVVLKNDGDAIKIANEAGII</sequence>
<comment type="caution">
    <text evidence="4">The sequence shown here is derived from an EMBL/GenBank/DDBJ whole genome shotgun (WGS) entry which is preliminary data.</text>
</comment>
<keyword evidence="2" id="KW-0689">Ribosomal protein</keyword>
<evidence type="ECO:0000256" key="1">
    <source>
        <dbReference type="ARBA" id="ARBA00006700"/>
    </source>
</evidence>
<comment type="similarity">
    <text evidence="1">Belongs to the universal ribosomal protein uL23 family.</text>
</comment>
<dbReference type="InterPro" id="IPR013025">
    <property type="entry name" value="Ribosomal_uL23-like"/>
</dbReference>